<sequence length="320" mass="35014">MSQIRRWSFLVLKRCLPLIALIFPLLTGCPSGQSETSNSSPEKAAVRIGFIPSENMEEIQRNSQPLIDMMSKKIGREVQPFIATDYTGIVEAFRGGKLDAAFLTPASYVMANSEAGVKVILKAQRGDKPFYHSIIFTRQDAGVNQLTDLKGKTFAFGDTLSTAGYIYPLKMLKAQGINPATDFDNLIFSGGHDATVLAVFNKKVVAGATYANDPKGDDAAWKHLLKPEEAKQLKILAVSDAIPSDNICISKDIAPELAKQVQDFFIELSKDPEGQKLIQKLYRIDSFVPATDEDYQGIRSAFSEAGIEVKKELSASGKGK</sequence>
<comment type="caution">
    <text evidence="4">The sequence shown here is derived from an EMBL/GenBank/DDBJ whole genome shotgun (WGS) entry which is preliminary data.</text>
</comment>
<accession>A0A2M7GA18</accession>
<dbReference type="InterPro" id="IPR005770">
    <property type="entry name" value="PhnD"/>
</dbReference>
<dbReference type="PANTHER" id="PTHR35841">
    <property type="entry name" value="PHOSPHONATES-BINDING PERIPLASMIC PROTEIN"/>
    <property type="match status" value="1"/>
</dbReference>
<feature type="signal peptide" evidence="3">
    <location>
        <begin position="1"/>
        <end position="22"/>
    </location>
</feature>
<comment type="similarity">
    <text evidence="1">Belongs to the phosphate/phosphite/phosphonate binding protein family.</text>
</comment>
<evidence type="ECO:0000313" key="5">
    <source>
        <dbReference type="Proteomes" id="UP000231019"/>
    </source>
</evidence>
<evidence type="ECO:0000256" key="3">
    <source>
        <dbReference type="SAM" id="SignalP"/>
    </source>
</evidence>
<dbReference type="EMBL" id="PFFQ01000006">
    <property type="protein sequence ID" value="PIW18993.1"/>
    <property type="molecule type" value="Genomic_DNA"/>
</dbReference>
<organism evidence="4 5">
    <name type="scientific">bacterium (Candidatus Blackallbacteria) CG17_big_fil_post_rev_8_21_14_2_50_48_46</name>
    <dbReference type="NCBI Taxonomy" id="2014261"/>
    <lineage>
        <taxon>Bacteria</taxon>
        <taxon>Candidatus Blackallbacteria</taxon>
    </lineage>
</organism>
<name>A0A2M7GA18_9BACT</name>
<feature type="chain" id="PRO_5014895715" evidence="3">
    <location>
        <begin position="23"/>
        <end position="320"/>
    </location>
</feature>
<dbReference type="CDD" id="cd01071">
    <property type="entry name" value="PBP2_PhnD_like"/>
    <property type="match status" value="1"/>
</dbReference>
<dbReference type="Pfam" id="PF12974">
    <property type="entry name" value="Phosphonate-bd"/>
    <property type="match status" value="1"/>
</dbReference>
<protein>
    <submittedName>
        <fullName evidence="4">Phosphate/phosphite/phosphonate ABC transporter substrate-binding protein</fullName>
    </submittedName>
</protein>
<evidence type="ECO:0000313" key="4">
    <source>
        <dbReference type="EMBL" id="PIW18993.1"/>
    </source>
</evidence>
<keyword evidence="2 3" id="KW-0732">Signal</keyword>
<reference evidence="4 5" key="1">
    <citation type="submission" date="2017-09" db="EMBL/GenBank/DDBJ databases">
        <title>Depth-based differentiation of microbial function through sediment-hosted aquifers and enrichment of novel symbionts in the deep terrestrial subsurface.</title>
        <authorList>
            <person name="Probst A.J."/>
            <person name="Ladd B."/>
            <person name="Jarett J.K."/>
            <person name="Geller-Mcgrath D.E."/>
            <person name="Sieber C.M."/>
            <person name="Emerson J.B."/>
            <person name="Anantharaman K."/>
            <person name="Thomas B.C."/>
            <person name="Malmstrom R."/>
            <person name="Stieglmeier M."/>
            <person name="Klingl A."/>
            <person name="Woyke T."/>
            <person name="Ryan C.M."/>
            <person name="Banfield J.F."/>
        </authorList>
    </citation>
    <scope>NUCLEOTIDE SEQUENCE [LARGE SCALE GENOMIC DNA]</scope>
    <source>
        <strain evidence="4">CG17_big_fil_post_rev_8_21_14_2_50_48_46</strain>
    </source>
</reference>
<proteinExistence type="inferred from homology"/>
<dbReference type="Proteomes" id="UP000231019">
    <property type="component" value="Unassembled WGS sequence"/>
</dbReference>
<evidence type="ECO:0000256" key="2">
    <source>
        <dbReference type="ARBA" id="ARBA00022729"/>
    </source>
</evidence>
<dbReference type="SUPFAM" id="SSF53850">
    <property type="entry name" value="Periplasmic binding protein-like II"/>
    <property type="match status" value="1"/>
</dbReference>
<gene>
    <name evidence="4" type="ORF">COW36_02470</name>
</gene>
<dbReference type="PROSITE" id="PS51257">
    <property type="entry name" value="PROKAR_LIPOPROTEIN"/>
    <property type="match status" value="1"/>
</dbReference>
<dbReference type="Gene3D" id="3.40.190.10">
    <property type="entry name" value="Periplasmic binding protein-like II"/>
    <property type="match status" value="2"/>
</dbReference>
<evidence type="ECO:0000256" key="1">
    <source>
        <dbReference type="ARBA" id="ARBA00007162"/>
    </source>
</evidence>
<dbReference type="PANTHER" id="PTHR35841:SF1">
    <property type="entry name" value="PHOSPHONATES-BINDING PERIPLASMIC PROTEIN"/>
    <property type="match status" value="1"/>
</dbReference>
<dbReference type="GO" id="GO:0043190">
    <property type="term" value="C:ATP-binding cassette (ABC) transporter complex"/>
    <property type="evidence" value="ECO:0007669"/>
    <property type="project" value="InterPro"/>
</dbReference>
<dbReference type="GO" id="GO:0055085">
    <property type="term" value="P:transmembrane transport"/>
    <property type="evidence" value="ECO:0007669"/>
    <property type="project" value="InterPro"/>
</dbReference>
<dbReference type="AlphaFoldDB" id="A0A2M7GA18"/>
<dbReference type="NCBIfam" id="TIGR01098">
    <property type="entry name" value="3A0109s03R"/>
    <property type="match status" value="1"/>
</dbReference>